<evidence type="ECO:0000256" key="3">
    <source>
        <dbReference type="ARBA" id="ARBA00023163"/>
    </source>
</evidence>
<evidence type="ECO:0000313" key="8">
    <source>
        <dbReference type="Proteomes" id="UP000255110"/>
    </source>
</evidence>
<dbReference type="Gene3D" id="1.10.260.40">
    <property type="entry name" value="lambda repressor-like DNA-binding domains"/>
    <property type="match status" value="1"/>
</dbReference>
<keyword evidence="7" id="KW-1185">Reference proteome</keyword>
<dbReference type="SUPFAM" id="SSF51182">
    <property type="entry name" value="RmlC-like cupins"/>
    <property type="match status" value="1"/>
</dbReference>
<dbReference type="CDD" id="cd02209">
    <property type="entry name" value="cupin_XRE_C"/>
    <property type="match status" value="1"/>
</dbReference>
<dbReference type="GO" id="GO:0003677">
    <property type="term" value="F:DNA binding"/>
    <property type="evidence" value="ECO:0007669"/>
    <property type="project" value="UniProtKB-KW"/>
</dbReference>
<reference evidence="6 8" key="2">
    <citation type="submission" date="2018-06" db="EMBL/GenBank/DDBJ databases">
        <authorList>
            <consortium name="Pathogen Informatics"/>
            <person name="Doyle S."/>
        </authorList>
    </citation>
    <scope>NUCLEOTIDE SEQUENCE [LARGE SCALE GENOMIC DNA]</scope>
    <source>
        <strain evidence="6 8">NCTC11991</strain>
    </source>
</reference>
<dbReference type="SMART" id="SM00530">
    <property type="entry name" value="HTH_XRE"/>
    <property type="match status" value="1"/>
</dbReference>
<reference evidence="5 7" key="1">
    <citation type="submission" date="2015-11" db="EMBL/GenBank/DDBJ databases">
        <title>Genomic analysis of 38 Legionella species identifies large and diverse effector repertoires.</title>
        <authorList>
            <person name="Burstein D."/>
            <person name="Amaro F."/>
            <person name="Zusman T."/>
            <person name="Lifshitz Z."/>
            <person name="Cohen O."/>
            <person name="Gilbert J.A."/>
            <person name="Pupko T."/>
            <person name="Shuman H.A."/>
            <person name="Segal G."/>
        </authorList>
    </citation>
    <scope>NUCLEOTIDE SEQUENCE [LARGE SCALE GENOMIC DNA]</scope>
    <source>
        <strain evidence="5 7">SC-18-C9</strain>
    </source>
</reference>
<accession>A0A378LCG8</accession>
<sequence>MENIYKHIATTLKKLRQQKGWSLDKAALATGVSKAMLGQIEREESSPTIATLWKIATGFEVSFSSFIEEINSVSGEAVHRTGQVQTIHPDDKRIRVLPLFPFDPQLNFELFVIELLPGCEHLSPPHKHGVIEHVVVIEGNMDILVDGVWRTLSHGEGIRFNANQSHGYRNLTSKTATFHDIIHYPKTH</sequence>
<evidence type="ECO:0000256" key="1">
    <source>
        <dbReference type="ARBA" id="ARBA00023015"/>
    </source>
</evidence>
<dbReference type="EMBL" id="UGOY01000001">
    <property type="protein sequence ID" value="STY24556.1"/>
    <property type="molecule type" value="Genomic_DNA"/>
</dbReference>
<dbReference type="STRING" id="460.Lstg_0774"/>
<name>A0A378LCG8_9GAMM</name>
<dbReference type="Proteomes" id="UP000054820">
    <property type="component" value="Unassembled WGS sequence"/>
</dbReference>
<evidence type="ECO:0000313" key="5">
    <source>
        <dbReference type="EMBL" id="KTD79558.1"/>
    </source>
</evidence>
<dbReference type="InterPro" id="IPR050807">
    <property type="entry name" value="TransReg_Diox_bact_type"/>
</dbReference>
<dbReference type="InterPro" id="IPR014710">
    <property type="entry name" value="RmlC-like_jellyroll"/>
</dbReference>
<dbReference type="PANTHER" id="PTHR46797:SF23">
    <property type="entry name" value="HTH-TYPE TRANSCRIPTIONAL REGULATOR SUTR"/>
    <property type="match status" value="1"/>
</dbReference>
<dbReference type="EMBL" id="LNYZ01000005">
    <property type="protein sequence ID" value="KTD79558.1"/>
    <property type="molecule type" value="Genomic_DNA"/>
</dbReference>
<dbReference type="Gene3D" id="2.60.120.10">
    <property type="entry name" value="Jelly Rolls"/>
    <property type="match status" value="1"/>
</dbReference>
<evidence type="ECO:0000313" key="7">
    <source>
        <dbReference type="Proteomes" id="UP000054820"/>
    </source>
</evidence>
<dbReference type="GO" id="GO:0003700">
    <property type="term" value="F:DNA-binding transcription factor activity"/>
    <property type="evidence" value="ECO:0007669"/>
    <property type="project" value="TreeGrafter"/>
</dbReference>
<dbReference type="PROSITE" id="PS50943">
    <property type="entry name" value="HTH_CROC1"/>
    <property type="match status" value="1"/>
</dbReference>
<evidence type="ECO:0000313" key="6">
    <source>
        <dbReference type="EMBL" id="STY24556.1"/>
    </source>
</evidence>
<gene>
    <name evidence="6" type="primary">ydcN_1</name>
    <name evidence="5" type="ORF">Lstg_0774</name>
    <name evidence="6" type="ORF">NCTC11991_03185</name>
</gene>
<dbReference type="Pfam" id="PF07883">
    <property type="entry name" value="Cupin_2"/>
    <property type="match status" value="1"/>
</dbReference>
<feature type="domain" description="HTH cro/C1-type" evidence="4">
    <location>
        <begin position="12"/>
        <end position="66"/>
    </location>
</feature>
<keyword evidence="3" id="KW-0804">Transcription</keyword>
<keyword evidence="1" id="KW-0805">Transcription regulation</keyword>
<keyword evidence="2 6" id="KW-0238">DNA-binding</keyword>
<dbReference type="InterPro" id="IPR001387">
    <property type="entry name" value="Cro/C1-type_HTH"/>
</dbReference>
<dbReference type="SUPFAM" id="SSF47413">
    <property type="entry name" value="lambda repressor-like DNA-binding domains"/>
    <property type="match status" value="1"/>
</dbReference>
<dbReference type="InterPro" id="IPR013096">
    <property type="entry name" value="Cupin_2"/>
</dbReference>
<dbReference type="InterPro" id="IPR010982">
    <property type="entry name" value="Lambda_DNA-bd_dom_sf"/>
</dbReference>
<organism evidence="6 8">
    <name type="scientific">Legionella steigerwaltii</name>
    <dbReference type="NCBI Taxonomy" id="460"/>
    <lineage>
        <taxon>Bacteria</taxon>
        <taxon>Pseudomonadati</taxon>
        <taxon>Pseudomonadota</taxon>
        <taxon>Gammaproteobacteria</taxon>
        <taxon>Legionellales</taxon>
        <taxon>Legionellaceae</taxon>
        <taxon>Legionella</taxon>
    </lineage>
</organism>
<dbReference type="OrthoDB" id="9792093at2"/>
<dbReference type="Pfam" id="PF01381">
    <property type="entry name" value="HTH_3"/>
    <property type="match status" value="1"/>
</dbReference>
<dbReference type="Proteomes" id="UP000255110">
    <property type="component" value="Unassembled WGS sequence"/>
</dbReference>
<dbReference type="RefSeq" id="WP_058476354.1">
    <property type="nucleotide sequence ID" value="NZ_CAAAIO010000004.1"/>
</dbReference>
<proteinExistence type="predicted"/>
<evidence type="ECO:0000256" key="2">
    <source>
        <dbReference type="ARBA" id="ARBA00023125"/>
    </source>
</evidence>
<dbReference type="PANTHER" id="PTHR46797">
    <property type="entry name" value="HTH-TYPE TRANSCRIPTIONAL REGULATOR"/>
    <property type="match status" value="1"/>
</dbReference>
<dbReference type="InterPro" id="IPR011051">
    <property type="entry name" value="RmlC_Cupin_sf"/>
</dbReference>
<protein>
    <submittedName>
        <fullName evidence="6">DNA-binding transcriptional regulator</fullName>
    </submittedName>
</protein>
<dbReference type="CDD" id="cd00093">
    <property type="entry name" value="HTH_XRE"/>
    <property type="match status" value="1"/>
</dbReference>
<dbReference type="AlphaFoldDB" id="A0A378LCG8"/>
<dbReference type="GO" id="GO:0005829">
    <property type="term" value="C:cytosol"/>
    <property type="evidence" value="ECO:0007669"/>
    <property type="project" value="TreeGrafter"/>
</dbReference>
<evidence type="ECO:0000259" key="4">
    <source>
        <dbReference type="PROSITE" id="PS50943"/>
    </source>
</evidence>